<gene>
    <name evidence="2" type="ORF">COF81_00900</name>
    <name evidence="1" type="ORF">FOS08_05255</name>
</gene>
<evidence type="ECO:0000313" key="3">
    <source>
        <dbReference type="Proteomes" id="UP000221918"/>
    </source>
</evidence>
<protein>
    <submittedName>
        <fullName evidence="1">Uncharacterized protein</fullName>
    </submittedName>
</protein>
<accession>A0AAJ1Z2N5</accession>
<dbReference type="Proteomes" id="UP001248134">
    <property type="component" value="Unassembled WGS sequence"/>
</dbReference>
<dbReference type="AlphaFoldDB" id="A0AAJ1Z2N5"/>
<reference evidence="2 3" key="1">
    <citation type="submission" date="2017-09" db="EMBL/GenBank/DDBJ databases">
        <title>Large-scale bioinformatics analysis of Bacillus genomes uncovers conserved roles of natural products in bacterial physiology.</title>
        <authorList>
            <consortium name="Agbiome Team Llc"/>
            <person name="Bleich R.M."/>
            <person name="Grubbs K.J."/>
            <person name="Santa Maria K.C."/>
            <person name="Allen S.E."/>
            <person name="Farag S."/>
            <person name="Shank E.A."/>
            <person name="Bowers A."/>
        </authorList>
    </citation>
    <scope>NUCLEOTIDE SEQUENCE [LARGE SCALE GENOMIC DNA]</scope>
    <source>
        <strain evidence="2 3">AFS037265</strain>
    </source>
</reference>
<evidence type="ECO:0000313" key="1">
    <source>
        <dbReference type="EMBL" id="MDR4325356.1"/>
    </source>
</evidence>
<evidence type="ECO:0000313" key="2">
    <source>
        <dbReference type="EMBL" id="PHF04629.1"/>
    </source>
</evidence>
<name>A0AAJ1Z2N5_9BACI</name>
<comment type="caution">
    <text evidence="1">The sequence shown here is derived from an EMBL/GenBank/DDBJ whole genome shotgun (WGS) entry which is preliminary data.</text>
</comment>
<evidence type="ECO:0000313" key="4">
    <source>
        <dbReference type="Proteomes" id="UP001248134"/>
    </source>
</evidence>
<reference evidence="1" key="2">
    <citation type="submission" date="2019-07" db="EMBL/GenBank/DDBJ databases">
        <title>Phylogenomic Reclassification of ATCC Bacillus Strains and Various Taxa within the Genus Bacillus.</title>
        <authorList>
            <person name="Riojas M.A."/>
            <person name="Frank A.M."/>
            <person name="Fenn S.L."/>
            <person name="King S.P."/>
            <person name="Brower S.M."/>
            <person name="Hazbon M.H."/>
        </authorList>
    </citation>
    <scope>NUCLEOTIDE SEQUENCE</scope>
    <source>
        <strain evidence="1">NR-12239</strain>
    </source>
</reference>
<sequence length="194" mass="22427">MKSEETQMNLYHQKGFPSTSTPFFPYIDLPKLPKVRKTINVSKSPKIQLPIKSSKSPELKTMCCRQIVEHKIQLVPPAKKGTTKVRKKIFTTIEKVCSEVVVILGFIRKTITYTAVIHNKEIPNHIIQDDVPFQCLIESTDIKEDHQFRIIEQKILSEVFAHETNFGKSNDSRLYRQALAFNFIEKDIIKISIK</sequence>
<dbReference type="EMBL" id="NUTL01000006">
    <property type="protein sequence ID" value="PHF04629.1"/>
    <property type="molecule type" value="Genomic_DNA"/>
</dbReference>
<dbReference type="Proteomes" id="UP000221918">
    <property type="component" value="Unassembled WGS sequence"/>
</dbReference>
<proteinExistence type="predicted"/>
<organism evidence="1 4">
    <name type="scientific">Bacillus pseudomycoides</name>
    <dbReference type="NCBI Taxonomy" id="64104"/>
    <lineage>
        <taxon>Bacteria</taxon>
        <taxon>Bacillati</taxon>
        <taxon>Bacillota</taxon>
        <taxon>Bacilli</taxon>
        <taxon>Bacillales</taxon>
        <taxon>Bacillaceae</taxon>
        <taxon>Bacillus</taxon>
        <taxon>Bacillus cereus group</taxon>
    </lineage>
</organism>
<dbReference type="EMBL" id="VLYX01000003">
    <property type="protein sequence ID" value="MDR4325356.1"/>
    <property type="molecule type" value="Genomic_DNA"/>
</dbReference>